<dbReference type="InterPro" id="IPR008928">
    <property type="entry name" value="6-hairpin_glycosidase_sf"/>
</dbReference>
<protein>
    <recommendedName>
        <fullName evidence="2">Glycosyl hydrolase family 95 catalytic domain-containing protein</fullName>
    </recommendedName>
</protein>
<name>A0A1T5ENV9_9SPHI</name>
<dbReference type="STRING" id="1513896.SAMN05660841_02676"/>
<dbReference type="GO" id="GO:0004560">
    <property type="term" value="F:alpha-L-fucosidase activity"/>
    <property type="evidence" value="ECO:0007669"/>
    <property type="project" value="TreeGrafter"/>
</dbReference>
<dbReference type="RefSeq" id="WP_079643585.1">
    <property type="nucleotide sequence ID" value="NZ_FUZF01000012.1"/>
</dbReference>
<dbReference type="Gene3D" id="1.50.10.10">
    <property type="match status" value="1"/>
</dbReference>
<dbReference type="InterPro" id="IPR012341">
    <property type="entry name" value="6hp_glycosidase-like_sf"/>
</dbReference>
<organism evidence="3 4">
    <name type="scientific">Sphingobacterium nematocida</name>
    <dbReference type="NCBI Taxonomy" id="1513896"/>
    <lineage>
        <taxon>Bacteria</taxon>
        <taxon>Pseudomonadati</taxon>
        <taxon>Bacteroidota</taxon>
        <taxon>Sphingobacteriia</taxon>
        <taxon>Sphingobacteriales</taxon>
        <taxon>Sphingobacteriaceae</taxon>
        <taxon>Sphingobacterium</taxon>
    </lineage>
</organism>
<gene>
    <name evidence="3" type="ORF">SAMN05660841_02676</name>
</gene>
<proteinExistence type="predicted"/>
<dbReference type="OrthoDB" id="9802600at2"/>
<dbReference type="AlphaFoldDB" id="A0A1T5ENV9"/>
<reference evidence="4" key="1">
    <citation type="submission" date="2017-02" db="EMBL/GenBank/DDBJ databases">
        <authorList>
            <person name="Varghese N."/>
            <person name="Submissions S."/>
        </authorList>
    </citation>
    <scope>NUCLEOTIDE SEQUENCE [LARGE SCALE GENOMIC DNA]</scope>
    <source>
        <strain evidence="4">DSM 24091</strain>
    </source>
</reference>
<keyword evidence="4" id="KW-1185">Reference proteome</keyword>
<evidence type="ECO:0000313" key="4">
    <source>
        <dbReference type="Proteomes" id="UP000190150"/>
    </source>
</evidence>
<feature type="domain" description="Glycosyl hydrolase family 95 catalytic" evidence="2">
    <location>
        <begin position="218"/>
        <end position="614"/>
    </location>
</feature>
<dbReference type="PANTHER" id="PTHR31084:SF0">
    <property type="entry name" value="ALPHA-L-FUCOSIDASE 2"/>
    <property type="match status" value="1"/>
</dbReference>
<evidence type="ECO:0000256" key="1">
    <source>
        <dbReference type="SAM" id="SignalP"/>
    </source>
</evidence>
<keyword evidence="1" id="KW-0732">Signal</keyword>
<dbReference type="PANTHER" id="PTHR31084">
    <property type="entry name" value="ALPHA-L-FUCOSIDASE 2"/>
    <property type="match status" value="1"/>
</dbReference>
<dbReference type="GO" id="GO:0005975">
    <property type="term" value="P:carbohydrate metabolic process"/>
    <property type="evidence" value="ECO:0007669"/>
    <property type="project" value="InterPro"/>
</dbReference>
<feature type="chain" id="PRO_5012752720" description="Glycosyl hydrolase family 95 catalytic domain-containing protein" evidence="1">
    <location>
        <begin position="21"/>
        <end position="713"/>
    </location>
</feature>
<sequence>MKCFYFHLVFCILFFLSAYGQENKVFTVAPLGKSIYEGVFTGNGLLGTMTYSDIGRARIDIGRTDVYDHRINMESALFDKARLPIGHFELLLPGYTQKAWGNMDYLRAEATAYYEQNGGVTQVKTVSFAEEDLIYIEISTTDGERSNLQWKGEKAKSSRWNFGHAKKPEQYTENPEGYEIKRLNVEAYVQPLLAGGGYTLAYKKISDEYKDIYLVTVSYSQSSEAHIAEAIQKINDVDINSLSRRFESHKKWWKDYYDHSSLSVPDNRLQQFYNMQLYKLACATRFNKPAIDLQGPWTSNTPWPAYWNNLNVQLTYSPTFAANHLHITESLIRMIDRNVDNLVKNVPEQYRYNSAAIGRSSSPDMISPVYLQKGVNKEEWEDGEKELGNLTWMLHSYYQYYRYSMDSAAYDRLFPLLKRAINYYIHLLEKDERGNYHIAVRTYSPEYAKAYAYDTNYDLSILRWGLKTLIALDNERSGMDAQDLLWVDVLKNIRPYPQDSNGFMIAKDLPYAESHRHYSHLMMIYPFYDINWDQVENHDLIMKSISHWQSKPGALQGYSFSGVASMYAMMGRGDLSLKALNVLLDKYVKVNTLYAETGPVIETPLAAMASIQEMVLQYWNGYVRVFPAIPVMWENVSFERFLTDGAFLISAKREFGKTVEIRVESQHTGKVGIQHDMQNMKIRIAGKGEVLRNEKGKVELWLEKSAQAIFSIN</sequence>
<evidence type="ECO:0000259" key="2">
    <source>
        <dbReference type="Pfam" id="PF22124"/>
    </source>
</evidence>
<feature type="signal peptide" evidence="1">
    <location>
        <begin position="1"/>
        <end position="20"/>
    </location>
</feature>
<dbReference type="SUPFAM" id="SSF48208">
    <property type="entry name" value="Six-hairpin glycosidases"/>
    <property type="match status" value="1"/>
</dbReference>
<dbReference type="InterPro" id="IPR054363">
    <property type="entry name" value="GH95_cat"/>
</dbReference>
<evidence type="ECO:0000313" key="3">
    <source>
        <dbReference type="EMBL" id="SKB85595.1"/>
    </source>
</evidence>
<dbReference type="Pfam" id="PF22124">
    <property type="entry name" value="Glyco_hydro_95_cat"/>
    <property type="match status" value="1"/>
</dbReference>
<dbReference type="Proteomes" id="UP000190150">
    <property type="component" value="Unassembled WGS sequence"/>
</dbReference>
<accession>A0A1T5ENV9</accession>
<dbReference type="EMBL" id="FUZF01000012">
    <property type="protein sequence ID" value="SKB85595.1"/>
    <property type="molecule type" value="Genomic_DNA"/>
</dbReference>